<keyword evidence="3" id="KW-1185">Reference proteome</keyword>
<dbReference type="PANTHER" id="PTHR43283">
    <property type="entry name" value="BETA-LACTAMASE-RELATED"/>
    <property type="match status" value="1"/>
</dbReference>
<sequence>MLSAAPILDSLIAKADLPRLVFLAASASEEWQIHTGTGGDARRATTEPNGQSVTASHVFELFSCTKLVTAVALMQLIEQGKIALDDDAATFVPEFGRVKLFKGFSDTGELVLERNETPITVRMLATHTAGFAYPYHSDTGRRIALKLGVDPFPYDAKATLGEIVDFPLMHPPGQRFTYGTSFDWLGLVIEAASGLDLEAYFQRHIFTPLGIMDASFCPPSGQIPLAYLSTAPPVRYAPSPPLTSRPLGGCGLKTSPSSFLRILQALLRGGDGLFRKQESVELLSRAQLRTEEQRESLRDAVGAWVSPWSRKGGEADMDLAIGGALTGGVGKSGEESRRGKGTLSWSGRAASYLTAEAPGAEQNDYWVIDRERGVCFLLWTNTLPSAHPQVIELWEKLETALYDGLEQQ</sequence>
<name>A0AAV5GEZ0_9BASI</name>
<evidence type="ECO:0000259" key="1">
    <source>
        <dbReference type="Pfam" id="PF00144"/>
    </source>
</evidence>
<dbReference type="PANTHER" id="PTHR43283:SF3">
    <property type="entry name" value="BETA-LACTAMASE FAMILY PROTEIN (AFU_ORTHOLOGUE AFUA_5G07500)"/>
    <property type="match status" value="1"/>
</dbReference>
<dbReference type="InterPro" id="IPR001466">
    <property type="entry name" value="Beta-lactam-related"/>
</dbReference>
<comment type="caution">
    <text evidence="2">The sequence shown here is derived from an EMBL/GenBank/DDBJ whole genome shotgun (WGS) entry which is preliminary data.</text>
</comment>
<organism evidence="2 3">
    <name type="scientific">Rhodotorula paludigena</name>
    <dbReference type="NCBI Taxonomy" id="86838"/>
    <lineage>
        <taxon>Eukaryota</taxon>
        <taxon>Fungi</taxon>
        <taxon>Dikarya</taxon>
        <taxon>Basidiomycota</taxon>
        <taxon>Pucciniomycotina</taxon>
        <taxon>Microbotryomycetes</taxon>
        <taxon>Sporidiobolales</taxon>
        <taxon>Sporidiobolaceae</taxon>
        <taxon>Rhodotorula</taxon>
    </lineage>
</organism>
<evidence type="ECO:0000313" key="2">
    <source>
        <dbReference type="EMBL" id="GJN88803.1"/>
    </source>
</evidence>
<dbReference type="Pfam" id="PF00144">
    <property type="entry name" value="Beta-lactamase"/>
    <property type="match status" value="1"/>
</dbReference>
<feature type="domain" description="Beta-lactamase-related" evidence="1">
    <location>
        <begin position="49"/>
        <end position="394"/>
    </location>
</feature>
<gene>
    <name evidence="2" type="ORF">Rhopal_001773-T1</name>
</gene>
<proteinExistence type="predicted"/>
<dbReference type="AlphaFoldDB" id="A0AAV5GEZ0"/>
<dbReference type="InterPro" id="IPR050789">
    <property type="entry name" value="Diverse_Enzym_Activities"/>
</dbReference>
<evidence type="ECO:0000313" key="3">
    <source>
        <dbReference type="Proteomes" id="UP001342314"/>
    </source>
</evidence>
<dbReference type="Gene3D" id="3.40.710.10">
    <property type="entry name" value="DD-peptidase/beta-lactamase superfamily"/>
    <property type="match status" value="1"/>
</dbReference>
<dbReference type="EMBL" id="BQKY01000003">
    <property type="protein sequence ID" value="GJN88803.1"/>
    <property type="molecule type" value="Genomic_DNA"/>
</dbReference>
<dbReference type="Proteomes" id="UP001342314">
    <property type="component" value="Unassembled WGS sequence"/>
</dbReference>
<accession>A0AAV5GEZ0</accession>
<reference evidence="2 3" key="1">
    <citation type="submission" date="2021-12" db="EMBL/GenBank/DDBJ databases">
        <title>High titer production of polyol ester of fatty acids by Rhodotorula paludigena BS15 towards product separation-free biomass refinery.</title>
        <authorList>
            <person name="Mano J."/>
            <person name="Ono H."/>
            <person name="Tanaka T."/>
            <person name="Naito K."/>
            <person name="Sushida H."/>
            <person name="Ike M."/>
            <person name="Tokuyasu K."/>
            <person name="Kitaoka M."/>
        </authorList>
    </citation>
    <scope>NUCLEOTIDE SEQUENCE [LARGE SCALE GENOMIC DNA]</scope>
    <source>
        <strain evidence="2 3">BS15</strain>
    </source>
</reference>
<dbReference type="InterPro" id="IPR012338">
    <property type="entry name" value="Beta-lactam/transpept-like"/>
</dbReference>
<protein>
    <recommendedName>
        <fullName evidence="1">Beta-lactamase-related domain-containing protein</fullName>
    </recommendedName>
</protein>
<dbReference type="SUPFAM" id="SSF56601">
    <property type="entry name" value="beta-lactamase/transpeptidase-like"/>
    <property type="match status" value="1"/>
</dbReference>